<dbReference type="SUPFAM" id="SSF82679">
    <property type="entry name" value="N-utilization substance G protein NusG, N-terminal domain"/>
    <property type="match status" value="1"/>
</dbReference>
<organism evidence="3 4">
    <name type="scientific">Sunxiuqinia dokdonensis</name>
    <dbReference type="NCBI Taxonomy" id="1409788"/>
    <lineage>
        <taxon>Bacteria</taxon>
        <taxon>Pseudomonadati</taxon>
        <taxon>Bacteroidota</taxon>
        <taxon>Bacteroidia</taxon>
        <taxon>Marinilabiliales</taxon>
        <taxon>Prolixibacteraceae</taxon>
        <taxon>Sunxiuqinia</taxon>
    </lineage>
</organism>
<dbReference type="Proteomes" id="UP000036958">
    <property type="component" value="Unassembled WGS sequence"/>
</dbReference>
<reference evidence="4" key="1">
    <citation type="submission" date="2015-07" db="EMBL/GenBank/DDBJ databases">
        <title>Genome sequencing of Sunxiuqinia dokdonensis strain SK.</title>
        <authorList>
            <person name="Ahn S."/>
            <person name="Kim B.-C."/>
        </authorList>
    </citation>
    <scope>NUCLEOTIDE SEQUENCE [LARGE SCALE GENOMIC DNA]</scope>
    <source>
        <strain evidence="4">SK</strain>
    </source>
</reference>
<comment type="caution">
    <text evidence="3">The sequence shown here is derived from an EMBL/GenBank/DDBJ whole genome shotgun (WGS) entry which is preliminary data.</text>
</comment>
<dbReference type="InterPro" id="IPR005824">
    <property type="entry name" value="KOW"/>
</dbReference>
<dbReference type="SUPFAM" id="SSF50104">
    <property type="entry name" value="Translation proteins SH3-like domain"/>
    <property type="match status" value="1"/>
</dbReference>
<dbReference type="InterPro" id="IPR036735">
    <property type="entry name" value="NGN_dom_sf"/>
</dbReference>
<dbReference type="InterPro" id="IPR008991">
    <property type="entry name" value="Translation_prot_SH3-like_sf"/>
</dbReference>
<dbReference type="SMART" id="SM00739">
    <property type="entry name" value="KOW"/>
    <property type="match status" value="1"/>
</dbReference>
<dbReference type="EMBL" id="LGIA01000176">
    <property type="protein sequence ID" value="KOH43886.1"/>
    <property type="molecule type" value="Genomic_DNA"/>
</dbReference>
<dbReference type="CDD" id="cd09895">
    <property type="entry name" value="NGN_SP_UpxY"/>
    <property type="match status" value="1"/>
</dbReference>
<evidence type="ECO:0000256" key="1">
    <source>
        <dbReference type="ARBA" id="ARBA00023163"/>
    </source>
</evidence>
<accession>A0A0L8V619</accession>
<dbReference type="AlphaFoldDB" id="A0A0L8V619"/>
<evidence type="ECO:0000313" key="4">
    <source>
        <dbReference type="Proteomes" id="UP000036958"/>
    </source>
</evidence>
<dbReference type="Pfam" id="PF02357">
    <property type="entry name" value="NusG"/>
    <property type="match status" value="1"/>
</dbReference>
<protein>
    <recommendedName>
        <fullName evidence="2">KOW domain-containing protein</fullName>
    </recommendedName>
</protein>
<dbReference type="Gene3D" id="3.30.70.940">
    <property type="entry name" value="NusG, N-terminal domain"/>
    <property type="match status" value="1"/>
</dbReference>
<proteinExistence type="predicted"/>
<gene>
    <name evidence="3" type="ORF">NC99_33820</name>
</gene>
<sequence length="170" mass="19358">MEKKAYRELKEKGIACYLPLISVRKHWGKQSRLVEELLISGYVFVRVSHREFYEVLFVPGILGYICFDGKPAIITDRQMDCLRLLTQSYQDNILVTSERIDKGSLVRIIDGPLKNLCAEVVDIRGKTRILLRLAKLGCCVHVELGTTRVMMIEHDKSSKATNQSGLVSYP</sequence>
<name>A0A0L8V619_9BACT</name>
<dbReference type="STRING" id="1409788.NC99_33820"/>
<dbReference type="InterPro" id="IPR006645">
    <property type="entry name" value="NGN-like_dom"/>
</dbReference>
<keyword evidence="1" id="KW-0804">Transcription</keyword>
<keyword evidence="4" id="KW-1185">Reference proteome</keyword>
<evidence type="ECO:0000313" key="3">
    <source>
        <dbReference type="EMBL" id="KOH43886.1"/>
    </source>
</evidence>
<feature type="domain" description="KOW" evidence="2">
    <location>
        <begin position="99"/>
        <end position="126"/>
    </location>
</feature>
<evidence type="ECO:0000259" key="2">
    <source>
        <dbReference type="SMART" id="SM00739"/>
    </source>
</evidence>
<dbReference type="GO" id="GO:0006354">
    <property type="term" value="P:DNA-templated transcription elongation"/>
    <property type="evidence" value="ECO:0007669"/>
    <property type="project" value="InterPro"/>
</dbReference>
<dbReference type="NCBIfam" id="NF033644">
    <property type="entry name" value="antiterm_UpxY"/>
    <property type="match status" value="1"/>
</dbReference>